<evidence type="ECO:0000259" key="8">
    <source>
        <dbReference type="PROSITE" id="PS50928"/>
    </source>
</evidence>
<keyword evidence="6 7" id="KW-0472">Membrane</keyword>
<reference evidence="9" key="1">
    <citation type="journal article" date="2015" name="Int. J. Syst. Evol. Microbiol.">
        <title>Rhizobium alvei sp. nov., isolated from a freshwater river.</title>
        <authorList>
            <person name="Sheu S.Y."/>
            <person name="Huang H.W."/>
            <person name="Young C.C."/>
            <person name="Chen W.M."/>
        </authorList>
    </citation>
    <scope>NUCLEOTIDE SEQUENCE</scope>
    <source>
        <strain evidence="9">TNR-22</strain>
    </source>
</reference>
<dbReference type="PANTHER" id="PTHR30151">
    <property type="entry name" value="ALKANE SULFONATE ABC TRANSPORTER-RELATED, MEMBRANE SUBUNIT"/>
    <property type="match status" value="1"/>
</dbReference>
<keyword evidence="5 7" id="KW-1133">Transmembrane helix</keyword>
<feature type="transmembrane region" description="Helical" evidence="7">
    <location>
        <begin position="225"/>
        <end position="245"/>
    </location>
</feature>
<keyword evidence="2 7" id="KW-0813">Transport</keyword>
<dbReference type="RefSeq" id="WP_304378281.1">
    <property type="nucleotide sequence ID" value="NZ_JAUOZU010000017.1"/>
</dbReference>
<evidence type="ECO:0000256" key="2">
    <source>
        <dbReference type="ARBA" id="ARBA00022448"/>
    </source>
</evidence>
<proteinExistence type="inferred from homology"/>
<name>A0ABT8YRK9_9HYPH</name>
<evidence type="ECO:0000256" key="7">
    <source>
        <dbReference type="RuleBase" id="RU363032"/>
    </source>
</evidence>
<reference evidence="9" key="2">
    <citation type="submission" date="2023-07" db="EMBL/GenBank/DDBJ databases">
        <authorList>
            <person name="Shen H."/>
        </authorList>
    </citation>
    <scope>NUCLEOTIDE SEQUENCE</scope>
    <source>
        <strain evidence="9">TNR-22</strain>
    </source>
</reference>
<dbReference type="SUPFAM" id="SSF161098">
    <property type="entry name" value="MetI-like"/>
    <property type="match status" value="1"/>
</dbReference>
<keyword evidence="10" id="KW-1185">Reference proteome</keyword>
<feature type="transmembrane region" description="Helical" evidence="7">
    <location>
        <begin position="69"/>
        <end position="88"/>
    </location>
</feature>
<accession>A0ABT8YRK9</accession>
<feature type="transmembrane region" description="Helical" evidence="7">
    <location>
        <begin position="100"/>
        <end position="122"/>
    </location>
</feature>
<dbReference type="PANTHER" id="PTHR30151:SF0">
    <property type="entry name" value="ABC TRANSPORTER PERMEASE PROTEIN MJ0413-RELATED"/>
    <property type="match status" value="1"/>
</dbReference>
<evidence type="ECO:0000256" key="3">
    <source>
        <dbReference type="ARBA" id="ARBA00022475"/>
    </source>
</evidence>
<keyword evidence="4 7" id="KW-0812">Transmembrane</keyword>
<comment type="caution">
    <text evidence="9">The sequence shown here is derived from an EMBL/GenBank/DDBJ whole genome shotgun (WGS) entry which is preliminary data.</text>
</comment>
<dbReference type="EMBL" id="JAUOZU010000017">
    <property type="protein sequence ID" value="MDO6966360.1"/>
    <property type="molecule type" value="Genomic_DNA"/>
</dbReference>
<evidence type="ECO:0000313" key="10">
    <source>
        <dbReference type="Proteomes" id="UP001174932"/>
    </source>
</evidence>
<dbReference type="CDD" id="cd06261">
    <property type="entry name" value="TM_PBP2"/>
    <property type="match status" value="1"/>
</dbReference>
<dbReference type="Gene3D" id="1.10.3720.10">
    <property type="entry name" value="MetI-like"/>
    <property type="match status" value="1"/>
</dbReference>
<dbReference type="InterPro" id="IPR000515">
    <property type="entry name" value="MetI-like"/>
</dbReference>
<feature type="transmembrane region" description="Helical" evidence="7">
    <location>
        <begin position="9"/>
        <end position="30"/>
    </location>
</feature>
<evidence type="ECO:0000256" key="4">
    <source>
        <dbReference type="ARBA" id="ARBA00022692"/>
    </source>
</evidence>
<evidence type="ECO:0000256" key="1">
    <source>
        <dbReference type="ARBA" id="ARBA00004651"/>
    </source>
</evidence>
<evidence type="ECO:0000256" key="6">
    <source>
        <dbReference type="ARBA" id="ARBA00023136"/>
    </source>
</evidence>
<dbReference type="Proteomes" id="UP001174932">
    <property type="component" value="Unassembled WGS sequence"/>
</dbReference>
<dbReference type="Pfam" id="PF00528">
    <property type="entry name" value="BPD_transp_1"/>
    <property type="match status" value="1"/>
</dbReference>
<organism evidence="9 10">
    <name type="scientific">Rhizobium alvei</name>
    <dbReference type="NCBI Taxonomy" id="1132659"/>
    <lineage>
        <taxon>Bacteria</taxon>
        <taxon>Pseudomonadati</taxon>
        <taxon>Pseudomonadota</taxon>
        <taxon>Alphaproteobacteria</taxon>
        <taxon>Hyphomicrobiales</taxon>
        <taxon>Rhizobiaceae</taxon>
        <taxon>Rhizobium/Agrobacterium group</taxon>
        <taxon>Rhizobium</taxon>
    </lineage>
</organism>
<feature type="domain" description="ABC transmembrane type-1" evidence="8">
    <location>
        <begin position="62"/>
        <end position="246"/>
    </location>
</feature>
<keyword evidence="3" id="KW-1003">Cell membrane</keyword>
<dbReference type="PROSITE" id="PS50928">
    <property type="entry name" value="ABC_TM1"/>
    <property type="match status" value="1"/>
</dbReference>
<evidence type="ECO:0000256" key="5">
    <source>
        <dbReference type="ARBA" id="ARBA00022989"/>
    </source>
</evidence>
<evidence type="ECO:0000313" key="9">
    <source>
        <dbReference type="EMBL" id="MDO6966360.1"/>
    </source>
</evidence>
<feature type="transmembrane region" description="Helical" evidence="7">
    <location>
        <begin position="128"/>
        <end position="147"/>
    </location>
</feature>
<dbReference type="InterPro" id="IPR035906">
    <property type="entry name" value="MetI-like_sf"/>
</dbReference>
<feature type="transmembrane region" description="Helical" evidence="7">
    <location>
        <begin position="168"/>
        <end position="198"/>
    </location>
</feature>
<protein>
    <submittedName>
        <fullName evidence="9">ABC transporter permease</fullName>
    </submittedName>
</protein>
<sequence>MNRYLVVDLFLDIVKSLWVAGLLVAIWLWLSAGSTSFYFPPLADILSVLWNELVHGPLGTHLAASLSNLAYGLLIACVCGVVFGLVIGRSQQGRKVLSPILNFLRAVPPAAIVPIVIIALGVGSAPKIFIIALGCFWPILLNTIDGVRGTSPSLLETVRAYRIPPHLALVRVALPAALPQIMAGIRVALAVGLVLMVISEFFGADQGIGFYITDASTRFAIRETWAGTLLVGILGYILSFAFLLIERRLLRWYFQDDGTSIWARLRAARLRTGGGA</sequence>
<comment type="subcellular location">
    <subcellularLocation>
        <location evidence="1 7">Cell membrane</location>
        <topology evidence="1 7">Multi-pass membrane protein</topology>
    </subcellularLocation>
</comment>
<comment type="similarity">
    <text evidence="7">Belongs to the binding-protein-dependent transport system permease family.</text>
</comment>
<gene>
    <name evidence="9" type="ORF">Q4481_20605</name>
</gene>